<evidence type="ECO:0000313" key="1">
    <source>
        <dbReference type="EMBL" id="TEB38567.1"/>
    </source>
</evidence>
<name>A0A4Y7TWN7_COPMI</name>
<dbReference type="EMBL" id="QPFP01000002">
    <property type="protein sequence ID" value="TEB38567.1"/>
    <property type="molecule type" value="Genomic_DNA"/>
</dbReference>
<evidence type="ECO:0000313" key="2">
    <source>
        <dbReference type="Proteomes" id="UP000298030"/>
    </source>
</evidence>
<dbReference type="Proteomes" id="UP000298030">
    <property type="component" value="Unassembled WGS sequence"/>
</dbReference>
<organism evidence="1 2">
    <name type="scientific">Coprinellus micaceus</name>
    <name type="common">Glistening ink-cap mushroom</name>
    <name type="synonym">Coprinus micaceus</name>
    <dbReference type="NCBI Taxonomy" id="71717"/>
    <lineage>
        <taxon>Eukaryota</taxon>
        <taxon>Fungi</taxon>
        <taxon>Dikarya</taxon>
        <taxon>Basidiomycota</taxon>
        <taxon>Agaricomycotina</taxon>
        <taxon>Agaricomycetes</taxon>
        <taxon>Agaricomycetidae</taxon>
        <taxon>Agaricales</taxon>
        <taxon>Agaricineae</taxon>
        <taxon>Psathyrellaceae</taxon>
        <taxon>Coprinellus</taxon>
    </lineage>
</organism>
<accession>A0A4Y7TWN7</accession>
<proteinExistence type="predicted"/>
<comment type="caution">
    <text evidence="1">The sequence shown here is derived from an EMBL/GenBank/DDBJ whole genome shotgun (WGS) entry which is preliminary data.</text>
</comment>
<gene>
    <name evidence="1" type="ORF">FA13DRAFT_1704340</name>
</gene>
<dbReference type="AlphaFoldDB" id="A0A4Y7TWN7"/>
<protein>
    <submittedName>
        <fullName evidence="1">Uncharacterized protein</fullName>
    </submittedName>
</protein>
<sequence length="140" mass="14899">MSIPQNNLPIAFAKGKSPVPDEFQVPTAPTTPLKGEATTAVGCPRPLRRATAAPFPLDLSGTVFFGVAGGMGFEDDTVDDSSLANAQADYVGDLTLSRMSPVSDGPVDISPNIFSALEFDDEYFRACNFISIQSHYPRAL</sequence>
<reference evidence="1 2" key="1">
    <citation type="journal article" date="2019" name="Nat. Ecol. Evol.">
        <title>Megaphylogeny resolves global patterns of mushroom evolution.</title>
        <authorList>
            <person name="Varga T."/>
            <person name="Krizsan K."/>
            <person name="Foldi C."/>
            <person name="Dima B."/>
            <person name="Sanchez-Garcia M."/>
            <person name="Sanchez-Ramirez S."/>
            <person name="Szollosi G.J."/>
            <person name="Szarkandi J.G."/>
            <person name="Papp V."/>
            <person name="Albert L."/>
            <person name="Andreopoulos W."/>
            <person name="Angelini C."/>
            <person name="Antonin V."/>
            <person name="Barry K.W."/>
            <person name="Bougher N.L."/>
            <person name="Buchanan P."/>
            <person name="Buyck B."/>
            <person name="Bense V."/>
            <person name="Catcheside P."/>
            <person name="Chovatia M."/>
            <person name="Cooper J."/>
            <person name="Damon W."/>
            <person name="Desjardin D."/>
            <person name="Finy P."/>
            <person name="Geml J."/>
            <person name="Haridas S."/>
            <person name="Hughes K."/>
            <person name="Justo A."/>
            <person name="Karasinski D."/>
            <person name="Kautmanova I."/>
            <person name="Kiss B."/>
            <person name="Kocsube S."/>
            <person name="Kotiranta H."/>
            <person name="LaButti K.M."/>
            <person name="Lechner B.E."/>
            <person name="Liimatainen K."/>
            <person name="Lipzen A."/>
            <person name="Lukacs Z."/>
            <person name="Mihaltcheva S."/>
            <person name="Morgado L.N."/>
            <person name="Niskanen T."/>
            <person name="Noordeloos M.E."/>
            <person name="Ohm R.A."/>
            <person name="Ortiz-Santana B."/>
            <person name="Ovrebo C."/>
            <person name="Racz N."/>
            <person name="Riley R."/>
            <person name="Savchenko A."/>
            <person name="Shiryaev A."/>
            <person name="Soop K."/>
            <person name="Spirin V."/>
            <person name="Szebenyi C."/>
            <person name="Tomsovsky M."/>
            <person name="Tulloss R.E."/>
            <person name="Uehling J."/>
            <person name="Grigoriev I.V."/>
            <person name="Vagvolgyi C."/>
            <person name="Papp T."/>
            <person name="Martin F.M."/>
            <person name="Miettinen O."/>
            <person name="Hibbett D.S."/>
            <person name="Nagy L.G."/>
        </authorList>
    </citation>
    <scope>NUCLEOTIDE SEQUENCE [LARGE SCALE GENOMIC DNA]</scope>
    <source>
        <strain evidence="1 2">FP101781</strain>
    </source>
</reference>
<keyword evidence="2" id="KW-1185">Reference proteome</keyword>